<dbReference type="STRING" id="1221500.ABE65_020660"/>
<dbReference type="PANTHER" id="PTHR30087">
    <property type="entry name" value="INNER MEMBRANE PROTEIN"/>
    <property type="match status" value="1"/>
</dbReference>
<evidence type="ECO:0000259" key="1">
    <source>
        <dbReference type="Pfam" id="PF08349"/>
    </source>
</evidence>
<dbReference type="PANTHER" id="PTHR30087:SF0">
    <property type="entry name" value="INNER MEMBRANE PROTEIN"/>
    <property type="match status" value="1"/>
</dbReference>
<dbReference type="KEGG" id="fpn:ABE65_020660"/>
<protein>
    <submittedName>
        <fullName evidence="2">Cytoplasmic protein</fullName>
    </submittedName>
</protein>
<proteinExistence type="predicted"/>
<dbReference type="InterPro" id="IPR007553">
    <property type="entry name" value="2-thiour_desulf"/>
</dbReference>
<feature type="domain" description="DUF1722" evidence="1">
    <location>
        <begin position="191"/>
        <end position="306"/>
    </location>
</feature>
<name>A0A160IRG5_9BACL</name>
<dbReference type="Pfam" id="PF08349">
    <property type="entry name" value="DUF1722"/>
    <property type="match status" value="1"/>
</dbReference>
<dbReference type="Pfam" id="PF04463">
    <property type="entry name" value="2-thiour_desulf"/>
    <property type="match status" value="1"/>
</dbReference>
<dbReference type="RefSeq" id="WP_066399259.1">
    <property type="nucleotide sequence ID" value="NZ_CP015378.1"/>
</dbReference>
<evidence type="ECO:0000313" key="3">
    <source>
        <dbReference type="Proteomes" id="UP000076623"/>
    </source>
</evidence>
<reference evidence="2 3" key="1">
    <citation type="submission" date="2016-04" db="EMBL/GenBank/DDBJ databases">
        <title>Complete genome sequence of Fictibacillus phosphorivorans G25-29, a strain toxic to nematodes.</title>
        <authorList>
            <person name="Zheng Z."/>
        </authorList>
    </citation>
    <scope>NUCLEOTIDE SEQUENCE [LARGE SCALE GENOMIC DNA]</scope>
    <source>
        <strain evidence="2 3">G25-29</strain>
    </source>
</reference>
<keyword evidence="3" id="KW-1185">Reference proteome</keyword>
<dbReference type="InterPro" id="IPR013560">
    <property type="entry name" value="DUF1722"/>
</dbReference>
<accession>A0A160IRG5</accession>
<organism evidence="2 3">
    <name type="scientific">Fictibacillus phosphorivorans</name>
    <dbReference type="NCBI Taxonomy" id="1221500"/>
    <lineage>
        <taxon>Bacteria</taxon>
        <taxon>Bacillati</taxon>
        <taxon>Bacillota</taxon>
        <taxon>Bacilli</taxon>
        <taxon>Bacillales</taxon>
        <taxon>Fictibacillaceae</taxon>
        <taxon>Fictibacillus</taxon>
    </lineage>
</organism>
<dbReference type="EMBL" id="CP015378">
    <property type="protein sequence ID" value="ANC79083.1"/>
    <property type="molecule type" value="Genomic_DNA"/>
</dbReference>
<evidence type="ECO:0000313" key="2">
    <source>
        <dbReference type="EMBL" id="ANC79083.1"/>
    </source>
</evidence>
<gene>
    <name evidence="2" type="ORF">ABE65_020660</name>
</gene>
<dbReference type="Proteomes" id="UP000076623">
    <property type="component" value="Chromosome"/>
</dbReference>
<dbReference type="AlphaFoldDB" id="A0A160IRG5"/>
<sequence>MEAFARPRVVVSKCLEFEACRYNGDVIYNDVIKKLMDYVDFVPVCPEVEIGLGTPRETIRIVKKGEDHFLLQPSTQRDVTNEMRTFSDGYLAGIIDTDGFILKTRSPSCGLKEVKVYASTEKGPAIGHSSGLFGGRVAELYSHLAIEEEGRLNNFTIRDRFYTKLFTLAAFRNILPQGLQAIKSFHEKNQFLFMAYSNPTLKVMNRILKKEQENGEERTIQLYAKAMNKLFNRTARSDSNRKVAYEIFKRFQPHLSVKEIAFFEELLQKYANKKEPFSSVATILKSYAIRFEDSEILGQTFFAPYPEILLEISDSGKGRDY</sequence>